<evidence type="ECO:0000313" key="1">
    <source>
        <dbReference type="EMBL" id="MFD1418440.1"/>
    </source>
</evidence>
<proteinExistence type="predicted"/>
<evidence type="ECO:0000313" key="2">
    <source>
        <dbReference type="Proteomes" id="UP001597251"/>
    </source>
</evidence>
<sequence>MNDLKYLSKSLQNWISKNGEKIVKVGKVHGQYSYRIETDHNIYYWDFVNNELFLQNDTEFSRVLYPNRAIETSLWGD</sequence>
<dbReference type="Proteomes" id="UP001597251">
    <property type="component" value="Unassembled WGS sequence"/>
</dbReference>
<protein>
    <submittedName>
        <fullName evidence="1">Uncharacterized protein</fullName>
    </submittedName>
</protein>
<gene>
    <name evidence="1" type="ORF">ACFQ42_06785</name>
</gene>
<accession>A0ABW4BW72</accession>
<dbReference type="RefSeq" id="WP_125677293.1">
    <property type="nucleotide sequence ID" value="NZ_JBHTOI010000041.1"/>
</dbReference>
<organism evidence="1 2">
    <name type="scientific">Companilactobacillus keshanensis</name>
    <dbReference type="NCBI Taxonomy" id="2486003"/>
    <lineage>
        <taxon>Bacteria</taxon>
        <taxon>Bacillati</taxon>
        <taxon>Bacillota</taxon>
        <taxon>Bacilli</taxon>
        <taxon>Lactobacillales</taxon>
        <taxon>Lactobacillaceae</taxon>
        <taxon>Companilactobacillus</taxon>
    </lineage>
</organism>
<dbReference type="EMBL" id="JBHTOI010000041">
    <property type="protein sequence ID" value="MFD1418440.1"/>
    <property type="molecule type" value="Genomic_DNA"/>
</dbReference>
<keyword evidence="2" id="KW-1185">Reference proteome</keyword>
<name>A0ABW4BW72_9LACO</name>
<reference evidence="2" key="1">
    <citation type="journal article" date="2019" name="Int. J. Syst. Evol. Microbiol.">
        <title>The Global Catalogue of Microorganisms (GCM) 10K type strain sequencing project: providing services to taxonomists for standard genome sequencing and annotation.</title>
        <authorList>
            <consortium name="The Broad Institute Genomics Platform"/>
            <consortium name="The Broad Institute Genome Sequencing Center for Infectious Disease"/>
            <person name="Wu L."/>
            <person name="Ma J."/>
        </authorList>
    </citation>
    <scope>NUCLEOTIDE SEQUENCE [LARGE SCALE GENOMIC DNA]</scope>
    <source>
        <strain evidence="2">CCM 8936</strain>
    </source>
</reference>
<comment type="caution">
    <text evidence="1">The sequence shown here is derived from an EMBL/GenBank/DDBJ whole genome shotgun (WGS) entry which is preliminary data.</text>
</comment>